<feature type="transmembrane region" description="Helical" evidence="1">
    <location>
        <begin position="14"/>
        <end position="37"/>
    </location>
</feature>
<keyword evidence="1" id="KW-0812">Transmembrane</keyword>
<organism evidence="2 3">
    <name type="scientific">Leptospira ryugenii</name>
    <dbReference type="NCBI Taxonomy" id="1917863"/>
    <lineage>
        <taxon>Bacteria</taxon>
        <taxon>Pseudomonadati</taxon>
        <taxon>Spirochaetota</taxon>
        <taxon>Spirochaetia</taxon>
        <taxon>Leptospirales</taxon>
        <taxon>Leptospiraceae</taxon>
        <taxon>Leptospira</taxon>
    </lineage>
</organism>
<keyword evidence="1" id="KW-1133">Transmembrane helix</keyword>
<dbReference type="EMBL" id="BFBB01000002">
    <property type="protein sequence ID" value="GBF49275.1"/>
    <property type="molecule type" value="Genomic_DNA"/>
</dbReference>
<sequence length="139" mass="15967">MTEMKELSYNTPGLLFPAISLLMLAYTNRFFALASLVRQLLEKFRESQDTHVYYQIQNLQKRISLVRRSQAFGISSLIACILSLAWISWDNQIAWYLFGIALFLMVGSLAFALWEIQLSAKALEIEIQTVLGKWERGNA</sequence>
<evidence type="ECO:0008006" key="4">
    <source>
        <dbReference type="Google" id="ProtNLM"/>
    </source>
</evidence>
<keyword evidence="3" id="KW-1185">Reference proteome</keyword>
<dbReference type="InterPro" id="IPR021279">
    <property type="entry name" value="DUF2721"/>
</dbReference>
<proteinExistence type="predicted"/>
<comment type="caution">
    <text evidence="2">The sequence shown here is derived from an EMBL/GenBank/DDBJ whole genome shotgun (WGS) entry which is preliminary data.</text>
</comment>
<name>A0A2P2DXB3_9LEPT</name>
<keyword evidence="1" id="KW-0472">Membrane</keyword>
<feature type="transmembrane region" description="Helical" evidence="1">
    <location>
        <begin position="71"/>
        <end position="89"/>
    </location>
</feature>
<accession>A0A2P2DXB3</accession>
<evidence type="ECO:0000256" key="1">
    <source>
        <dbReference type="SAM" id="Phobius"/>
    </source>
</evidence>
<dbReference type="AlphaFoldDB" id="A0A2P2DXB3"/>
<evidence type="ECO:0000313" key="2">
    <source>
        <dbReference type="EMBL" id="GBF49275.1"/>
    </source>
</evidence>
<feature type="transmembrane region" description="Helical" evidence="1">
    <location>
        <begin position="95"/>
        <end position="114"/>
    </location>
</feature>
<dbReference type="Proteomes" id="UP000245133">
    <property type="component" value="Unassembled WGS sequence"/>
</dbReference>
<protein>
    <recommendedName>
        <fullName evidence="4">PF11026 family protein</fullName>
    </recommendedName>
</protein>
<evidence type="ECO:0000313" key="3">
    <source>
        <dbReference type="Proteomes" id="UP000245133"/>
    </source>
</evidence>
<dbReference type="Pfam" id="PF11026">
    <property type="entry name" value="DUF2721"/>
    <property type="match status" value="1"/>
</dbReference>
<reference evidence="2 3" key="1">
    <citation type="submission" date="2018-02" db="EMBL/GenBank/DDBJ databases">
        <title>Novel Leptospira species isolated from soil and water in Japan.</title>
        <authorList>
            <person name="Nakao R."/>
            <person name="Masuzawa T."/>
        </authorList>
    </citation>
    <scope>NUCLEOTIDE SEQUENCE [LARGE SCALE GENOMIC DNA]</scope>
    <source>
        <strain evidence="2 3">YH101</strain>
    </source>
</reference>
<gene>
    <name evidence="2" type="ORF">LPTSP4_07850</name>
</gene>